<feature type="transmembrane region" description="Helical" evidence="1">
    <location>
        <begin position="6"/>
        <end position="26"/>
    </location>
</feature>
<evidence type="ECO:0000313" key="2">
    <source>
        <dbReference type="EMBL" id="MBX49371.1"/>
    </source>
</evidence>
<keyword evidence="1" id="KW-0472">Membrane</keyword>
<proteinExistence type="predicted"/>
<dbReference type="EMBL" id="GGEC01068887">
    <property type="protein sequence ID" value="MBX49371.1"/>
    <property type="molecule type" value="Transcribed_RNA"/>
</dbReference>
<name>A0A2P2P417_RHIMU</name>
<keyword evidence="1" id="KW-1133">Transmembrane helix</keyword>
<accession>A0A2P2P417</accession>
<reference evidence="2" key="1">
    <citation type="submission" date="2018-02" db="EMBL/GenBank/DDBJ databases">
        <title>Rhizophora mucronata_Transcriptome.</title>
        <authorList>
            <person name="Meera S.P."/>
            <person name="Sreeshan A."/>
            <person name="Augustine A."/>
        </authorList>
    </citation>
    <scope>NUCLEOTIDE SEQUENCE</scope>
    <source>
        <tissue evidence="2">Leaf</tissue>
    </source>
</reference>
<protein>
    <submittedName>
        <fullName evidence="2">Uncharacterized protein</fullName>
    </submittedName>
</protein>
<dbReference type="AlphaFoldDB" id="A0A2P2P417"/>
<keyword evidence="1" id="KW-0812">Transmembrane</keyword>
<sequence length="27" mass="3253">MLTFFVPMNIVKIFISIMLPFLLMVFF</sequence>
<organism evidence="2">
    <name type="scientific">Rhizophora mucronata</name>
    <name type="common">Asiatic mangrove</name>
    <dbReference type="NCBI Taxonomy" id="61149"/>
    <lineage>
        <taxon>Eukaryota</taxon>
        <taxon>Viridiplantae</taxon>
        <taxon>Streptophyta</taxon>
        <taxon>Embryophyta</taxon>
        <taxon>Tracheophyta</taxon>
        <taxon>Spermatophyta</taxon>
        <taxon>Magnoliopsida</taxon>
        <taxon>eudicotyledons</taxon>
        <taxon>Gunneridae</taxon>
        <taxon>Pentapetalae</taxon>
        <taxon>rosids</taxon>
        <taxon>fabids</taxon>
        <taxon>Malpighiales</taxon>
        <taxon>Rhizophoraceae</taxon>
        <taxon>Rhizophora</taxon>
    </lineage>
</organism>
<evidence type="ECO:0000256" key="1">
    <source>
        <dbReference type="SAM" id="Phobius"/>
    </source>
</evidence>